<dbReference type="PANTHER" id="PTHR18901:SF38">
    <property type="entry name" value="PSEUDOURIDINE-5'-PHOSPHATASE"/>
    <property type="match status" value="1"/>
</dbReference>
<sequence length="256" mass="28693">MDGLLLNTEDLITQCINTILSRYDKPELPWSIKARIQGRSARDSNVILLNWAQLPITENEYVEQLKGLHDEVFPTAEPLPGVQELLKELSENNVALALATSSTRQKFAIKTVTWTSLFACFPEDCRVLGDDARVAKHKPAPDIYLRALRCLDEKISEPLTAAQCLVFEDSIQGVDAGRRAGMAVVWCPHPGLLHELLEGAIDDVRTHFQGVFGLSDSVKHMSNENLAELITKTSNGWIRLVLSLEDFPYHAYRLSR</sequence>
<dbReference type="InterPro" id="IPR041492">
    <property type="entry name" value="HAD_2"/>
</dbReference>
<dbReference type="Pfam" id="PF13419">
    <property type="entry name" value="HAD_2"/>
    <property type="match status" value="1"/>
</dbReference>
<name>A0A6H0XSZ2_9PEZI</name>
<dbReference type="Proteomes" id="UP000503462">
    <property type="component" value="Chromosome 2"/>
</dbReference>
<dbReference type="AlphaFoldDB" id="A0A6H0XSZ2"/>
<dbReference type="FunFam" id="1.10.150.240:FF:000001">
    <property type="entry name" value="Haloacid dehalogenase-like hydrolase domain"/>
    <property type="match status" value="1"/>
</dbReference>
<dbReference type="NCBIfam" id="TIGR01509">
    <property type="entry name" value="HAD-SF-IA-v3"/>
    <property type="match status" value="1"/>
</dbReference>
<gene>
    <name evidence="1" type="ORF">AMS68_003313</name>
</gene>
<dbReference type="SUPFAM" id="SSF56784">
    <property type="entry name" value="HAD-like"/>
    <property type="match status" value="1"/>
</dbReference>
<dbReference type="GO" id="GO:0016791">
    <property type="term" value="F:phosphatase activity"/>
    <property type="evidence" value="ECO:0007669"/>
    <property type="project" value="TreeGrafter"/>
</dbReference>
<proteinExistence type="predicted"/>
<dbReference type="InterPro" id="IPR036412">
    <property type="entry name" value="HAD-like_sf"/>
</dbReference>
<dbReference type="InterPro" id="IPR023214">
    <property type="entry name" value="HAD_sf"/>
</dbReference>
<accession>A0A6H0XSZ2</accession>
<organism evidence="1 2">
    <name type="scientific">Peltaster fructicola</name>
    <dbReference type="NCBI Taxonomy" id="286661"/>
    <lineage>
        <taxon>Eukaryota</taxon>
        <taxon>Fungi</taxon>
        <taxon>Dikarya</taxon>
        <taxon>Ascomycota</taxon>
        <taxon>Pezizomycotina</taxon>
        <taxon>Dothideomycetes</taxon>
        <taxon>Dothideomycetes incertae sedis</taxon>
        <taxon>Peltaster</taxon>
    </lineage>
</organism>
<keyword evidence="2" id="KW-1185">Reference proteome</keyword>
<protein>
    <submittedName>
        <fullName evidence="1">Uncharacterized protein</fullName>
    </submittedName>
</protein>
<dbReference type="InterPro" id="IPR006439">
    <property type="entry name" value="HAD-SF_hydro_IA"/>
</dbReference>
<reference evidence="1 2" key="1">
    <citation type="journal article" date="2016" name="Sci. Rep.">
        <title>Peltaster fructicola genome reveals evolution from an invasive phytopathogen to an ectophytic parasite.</title>
        <authorList>
            <person name="Xu C."/>
            <person name="Chen H."/>
            <person name="Gleason M.L."/>
            <person name="Xu J.R."/>
            <person name="Liu H."/>
            <person name="Zhang R."/>
            <person name="Sun G."/>
        </authorList>
    </citation>
    <scope>NUCLEOTIDE SEQUENCE [LARGE SCALE GENOMIC DNA]</scope>
    <source>
        <strain evidence="1 2">LNHT1506</strain>
    </source>
</reference>
<evidence type="ECO:0000313" key="1">
    <source>
        <dbReference type="EMBL" id="QIW97795.1"/>
    </source>
</evidence>
<dbReference type="InterPro" id="IPR023198">
    <property type="entry name" value="PGP-like_dom2"/>
</dbReference>
<dbReference type="PANTHER" id="PTHR18901">
    <property type="entry name" value="2-DEOXYGLUCOSE-6-PHOSPHATE PHOSPHATASE 2"/>
    <property type="match status" value="1"/>
</dbReference>
<dbReference type="OrthoDB" id="40579at2759"/>
<dbReference type="Gene3D" id="3.40.50.1000">
    <property type="entry name" value="HAD superfamily/HAD-like"/>
    <property type="match status" value="1"/>
</dbReference>
<dbReference type="EMBL" id="CP051140">
    <property type="protein sequence ID" value="QIW97795.1"/>
    <property type="molecule type" value="Genomic_DNA"/>
</dbReference>
<evidence type="ECO:0000313" key="2">
    <source>
        <dbReference type="Proteomes" id="UP000503462"/>
    </source>
</evidence>
<dbReference type="Gene3D" id="1.10.150.240">
    <property type="entry name" value="Putative phosphatase, domain 2"/>
    <property type="match status" value="1"/>
</dbReference>